<organism evidence="6 7">
    <name type="scientific">Crenobacter luteus</name>
    <dbReference type="NCBI Taxonomy" id="1452487"/>
    <lineage>
        <taxon>Bacteria</taxon>
        <taxon>Pseudomonadati</taxon>
        <taxon>Pseudomonadota</taxon>
        <taxon>Betaproteobacteria</taxon>
        <taxon>Neisseriales</taxon>
        <taxon>Neisseriaceae</taxon>
        <taxon>Crenobacter</taxon>
    </lineage>
</organism>
<keyword evidence="7" id="KW-1185">Reference proteome</keyword>
<feature type="domain" description="GGDEF" evidence="5">
    <location>
        <begin position="273"/>
        <end position="405"/>
    </location>
</feature>
<dbReference type="Pfam" id="PF00990">
    <property type="entry name" value="GGDEF"/>
    <property type="match status" value="1"/>
</dbReference>
<dbReference type="PROSITE" id="PS50110">
    <property type="entry name" value="RESPONSE_REGULATORY"/>
    <property type="match status" value="1"/>
</dbReference>
<dbReference type="InterPro" id="IPR001789">
    <property type="entry name" value="Sig_transdc_resp-reg_receiver"/>
</dbReference>
<name>A0A165F336_9NEIS</name>
<dbReference type="GO" id="GO:0052621">
    <property type="term" value="F:diguanylate cyclase activity"/>
    <property type="evidence" value="ECO:0007669"/>
    <property type="project" value="UniProtKB-EC"/>
</dbReference>
<evidence type="ECO:0000256" key="1">
    <source>
        <dbReference type="ARBA" id="ARBA00012528"/>
    </source>
</evidence>
<dbReference type="STRING" id="1452487.AVW16_12330"/>
<evidence type="ECO:0000256" key="2">
    <source>
        <dbReference type="ARBA" id="ARBA00034247"/>
    </source>
</evidence>
<dbReference type="EC" id="2.7.7.65" evidence="1"/>
<dbReference type="GO" id="GO:0000160">
    <property type="term" value="P:phosphorelay signal transduction system"/>
    <property type="evidence" value="ECO:0007669"/>
    <property type="project" value="InterPro"/>
</dbReference>
<dbReference type="SUPFAM" id="SSF52172">
    <property type="entry name" value="CheY-like"/>
    <property type="match status" value="1"/>
</dbReference>
<dbReference type="InterPro" id="IPR029787">
    <property type="entry name" value="Nucleotide_cyclase"/>
</dbReference>
<dbReference type="NCBIfam" id="TIGR00254">
    <property type="entry name" value="GGDEF"/>
    <property type="match status" value="1"/>
</dbReference>
<dbReference type="InterPro" id="IPR011006">
    <property type="entry name" value="CheY-like_superfamily"/>
</dbReference>
<dbReference type="SMART" id="SM00448">
    <property type="entry name" value="REC"/>
    <property type="match status" value="1"/>
</dbReference>
<dbReference type="Proteomes" id="UP000076625">
    <property type="component" value="Unassembled WGS sequence"/>
</dbReference>
<dbReference type="SUPFAM" id="SSF55073">
    <property type="entry name" value="Nucleotide cyclase"/>
    <property type="match status" value="1"/>
</dbReference>
<dbReference type="GO" id="GO:0043709">
    <property type="term" value="P:cell adhesion involved in single-species biofilm formation"/>
    <property type="evidence" value="ECO:0007669"/>
    <property type="project" value="TreeGrafter"/>
</dbReference>
<keyword evidence="3" id="KW-0597">Phosphoprotein</keyword>
<dbReference type="AlphaFoldDB" id="A0A165F336"/>
<feature type="domain" description="Response regulatory" evidence="4">
    <location>
        <begin position="117"/>
        <end position="233"/>
    </location>
</feature>
<reference evidence="7" key="1">
    <citation type="submission" date="2016-01" db="EMBL/GenBank/DDBJ databases">
        <title>Draft genome of Chromobacterium sp. F49.</title>
        <authorList>
            <person name="Hong K.W."/>
        </authorList>
    </citation>
    <scope>NUCLEOTIDE SEQUENCE [LARGE SCALE GENOMIC DNA]</scope>
    <source>
        <strain evidence="7">CN10</strain>
    </source>
</reference>
<dbReference type="Gene3D" id="3.30.70.270">
    <property type="match status" value="1"/>
</dbReference>
<gene>
    <name evidence="6" type="ORF">AVW16_12330</name>
</gene>
<dbReference type="SMART" id="SM00267">
    <property type="entry name" value="GGDEF"/>
    <property type="match status" value="1"/>
</dbReference>
<evidence type="ECO:0000256" key="3">
    <source>
        <dbReference type="PROSITE-ProRule" id="PRU00169"/>
    </source>
</evidence>
<dbReference type="GO" id="GO:1902201">
    <property type="term" value="P:negative regulation of bacterial-type flagellum-dependent cell motility"/>
    <property type="evidence" value="ECO:0007669"/>
    <property type="project" value="TreeGrafter"/>
</dbReference>
<evidence type="ECO:0000259" key="4">
    <source>
        <dbReference type="PROSITE" id="PS50110"/>
    </source>
</evidence>
<dbReference type="PROSITE" id="PS50887">
    <property type="entry name" value="GGDEF"/>
    <property type="match status" value="1"/>
</dbReference>
<dbReference type="InterPro" id="IPR000160">
    <property type="entry name" value="GGDEF_dom"/>
</dbReference>
<proteinExistence type="predicted"/>
<dbReference type="FunFam" id="3.30.70.270:FF:000001">
    <property type="entry name" value="Diguanylate cyclase domain protein"/>
    <property type="match status" value="1"/>
</dbReference>
<protein>
    <recommendedName>
        <fullName evidence="1">diguanylate cyclase</fullName>
        <ecNumber evidence="1">2.7.7.65</ecNumber>
    </recommendedName>
</protein>
<dbReference type="Pfam" id="PF00072">
    <property type="entry name" value="Response_reg"/>
    <property type="match status" value="1"/>
</dbReference>
<comment type="catalytic activity">
    <reaction evidence="2">
        <text>2 GTP = 3',3'-c-di-GMP + 2 diphosphate</text>
        <dbReference type="Rhea" id="RHEA:24898"/>
        <dbReference type="ChEBI" id="CHEBI:33019"/>
        <dbReference type="ChEBI" id="CHEBI:37565"/>
        <dbReference type="ChEBI" id="CHEBI:58805"/>
        <dbReference type="EC" id="2.7.7.65"/>
    </reaction>
</comment>
<dbReference type="InterPro" id="IPR050469">
    <property type="entry name" value="Diguanylate_Cyclase"/>
</dbReference>
<dbReference type="PANTHER" id="PTHR45138:SF9">
    <property type="entry name" value="DIGUANYLATE CYCLASE DGCM-RELATED"/>
    <property type="match status" value="1"/>
</dbReference>
<sequence length="408" mass="44577">MPAQLLAALPLTQLACYGFEPVAVDSPRDIEAALTGGDTQALVAYSEFCTHDPWRRAAETWARRVPVYFVSARRDFDARLACVRAGGAGLLAWPLAAHELVDALSHGDSATQRDPLRVLIVEDMGSLAHLYAGVLTDFGLTTRVVTQPQDVPDAIDAFQPDLILMDMYMPGCDGLELARVIRQQRLLDGIPILFLSVEKQRRVQLDTLALGVEGFLTKPVDSDELVMNVIPRARRYRKLRSYIATDSLTGLLNHSHFYGQLEVELARARREGRPLACAMLDLDGFKAVNDTHGHLVGDAVLVTLARFLKEHRRAGELIGRYGGEEFALVLPGADEAAACERLDALRDAFARLEHAGAAGRFGQTFSAGVSSLDSAGSAKELVRQADAMLYRAKRTGRDRVLGWSSANA</sequence>
<evidence type="ECO:0000313" key="7">
    <source>
        <dbReference type="Proteomes" id="UP000076625"/>
    </source>
</evidence>
<dbReference type="PANTHER" id="PTHR45138">
    <property type="entry name" value="REGULATORY COMPONENTS OF SENSORY TRANSDUCTION SYSTEM"/>
    <property type="match status" value="1"/>
</dbReference>
<dbReference type="EMBL" id="LQQU01000027">
    <property type="protein sequence ID" value="KZE30503.1"/>
    <property type="molecule type" value="Genomic_DNA"/>
</dbReference>
<dbReference type="OrthoDB" id="8522032at2"/>
<dbReference type="CDD" id="cd01949">
    <property type="entry name" value="GGDEF"/>
    <property type="match status" value="1"/>
</dbReference>
<comment type="caution">
    <text evidence="6">The sequence shown here is derived from an EMBL/GenBank/DDBJ whole genome shotgun (WGS) entry which is preliminary data.</text>
</comment>
<accession>A0A165F336</accession>
<feature type="modified residue" description="4-aspartylphosphate" evidence="3">
    <location>
        <position position="166"/>
    </location>
</feature>
<evidence type="ECO:0000259" key="5">
    <source>
        <dbReference type="PROSITE" id="PS50887"/>
    </source>
</evidence>
<evidence type="ECO:0000313" key="6">
    <source>
        <dbReference type="EMBL" id="KZE30503.1"/>
    </source>
</evidence>
<dbReference type="Gene3D" id="3.40.50.2300">
    <property type="match status" value="1"/>
</dbReference>
<dbReference type="GO" id="GO:0005886">
    <property type="term" value="C:plasma membrane"/>
    <property type="evidence" value="ECO:0007669"/>
    <property type="project" value="TreeGrafter"/>
</dbReference>
<dbReference type="InterPro" id="IPR043128">
    <property type="entry name" value="Rev_trsase/Diguanyl_cyclase"/>
</dbReference>